<dbReference type="Pfam" id="PF03663">
    <property type="entry name" value="Glyco_hydro_76"/>
    <property type="match status" value="1"/>
</dbReference>
<dbReference type="GO" id="GO:0016787">
    <property type="term" value="F:hydrolase activity"/>
    <property type="evidence" value="ECO:0007669"/>
    <property type="project" value="UniProtKB-KW"/>
</dbReference>
<dbReference type="PANTHER" id="PTHR47791:SF3">
    <property type="entry name" value="MEIOTICALLY UP-REGULATED GENE 191 PROTEIN"/>
    <property type="match status" value="1"/>
</dbReference>
<dbReference type="AlphaFoldDB" id="A0AAW6RDJ1"/>
<dbReference type="PANTHER" id="PTHR47791">
    <property type="entry name" value="MEIOTICALLY UP-REGULATED GENE 191 PROTEIN"/>
    <property type="match status" value="1"/>
</dbReference>
<dbReference type="SUPFAM" id="SSF48208">
    <property type="entry name" value="Six-hairpin glycosidases"/>
    <property type="match status" value="1"/>
</dbReference>
<gene>
    <name evidence="1" type="ORF">QBL07_17715</name>
</gene>
<dbReference type="InterPro" id="IPR053169">
    <property type="entry name" value="MUG_Protein"/>
</dbReference>
<dbReference type="InterPro" id="IPR008928">
    <property type="entry name" value="6-hairpin_glycosidase_sf"/>
</dbReference>
<dbReference type="Gene3D" id="1.50.10.20">
    <property type="match status" value="1"/>
</dbReference>
<keyword evidence="1" id="KW-0378">Hydrolase</keyword>
<dbReference type="PIRSF" id="PIRSF021505">
    <property type="entry name" value="O_gly_hdrol"/>
    <property type="match status" value="1"/>
</dbReference>
<evidence type="ECO:0000313" key="1">
    <source>
        <dbReference type="EMBL" id="MDG6782658.1"/>
    </source>
</evidence>
<dbReference type="RefSeq" id="WP_005199655.1">
    <property type="nucleotide sequence ID" value="NZ_CP136136.1"/>
</dbReference>
<comment type="caution">
    <text evidence="1">The sequence shown here is derived from an EMBL/GenBank/DDBJ whole genome shotgun (WGS) entry which is preliminary data.</text>
</comment>
<dbReference type="InterPro" id="IPR005198">
    <property type="entry name" value="Glyco_hydro_76"/>
</dbReference>
<sequence length="408" mass="44646">MGEQTKSTDVHDPNERAQAAMDAVTARHLQRAFWLPATRTAAVAWPIGFVAAHLGSWHYWWHAHLVDLLVDAAIHRPVPNRARSLRSRRPVGSGYGDRSFDPDVADDANRVVRGIKVRNLGRWTNNYYDDMAWLGLAIERADRHLDLDHRRGLEVLTRRMLDAWVPEDGGGIPWRTTDQFFNAPANGPAAILLARTGHVERAVAMCDWMDANLIDPKTHLVIDGLKKQPDGSLKAETGTYTYCQGVVLGAELEAFRATGDQRHLDRLARLLGAVEKHSCTDGVIHGGGGGDGGLFHGVLARYLGLIATDLPDVDGSDELRARAARIVISSADAAWSNRTEVRGRVVFPSDWRSQAVVPTAAGKKAQLVAGAVMPSEVPERDLSVQLSAWMVLEAAAAIDLSLPECDRP</sequence>
<reference evidence="1" key="1">
    <citation type="submission" date="2023-04" db="EMBL/GenBank/DDBJ databases">
        <title>Characterization and analysis of the complete genome of Gordonia rubripertincta 112, the degrader of aromatic and aliphatic compounds.</title>
        <authorList>
            <person name="Frantsuzova E."/>
            <person name="Bogun A."/>
            <person name="Delegan Y."/>
        </authorList>
    </citation>
    <scope>NUCLEOTIDE SEQUENCE</scope>
    <source>
        <strain evidence="1">112</strain>
    </source>
</reference>
<proteinExistence type="predicted"/>
<protein>
    <submittedName>
        <fullName evidence="1">Glycoside hydrolase family 76 protein</fullName>
    </submittedName>
</protein>
<organism evidence="1">
    <name type="scientific">Gordonia rubripertincta</name>
    <name type="common">Rhodococcus corallinus</name>
    <dbReference type="NCBI Taxonomy" id="36822"/>
    <lineage>
        <taxon>Bacteria</taxon>
        <taxon>Bacillati</taxon>
        <taxon>Actinomycetota</taxon>
        <taxon>Actinomycetes</taxon>
        <taxon>Mycobacteriales</taxon>
        <taxon>Gordoniaceae</taxon>
        <taxon>Gordonia</taxon>
    </lineage>
</organism>
<accession>A0AAW6RDJ1</accession>
<dbReference type="EMBL" id="JARUXG010000012">
    <property type="protein sequence ID" value="MDG6782658.1"/>
    <property type="molecule type" value="Genomic_DNA"/>
</dbReference>
<dbReference type="InterPro" id="IPR014512">
    <property type="entry name" value="O_gly_hydro"/>
</dbReference>
<dbReference type="GO" id="GO:0005975">
    <property type="term" value="P:carbohydrate metabolic process"/>
    <property type="evidence" value="ECO:0007669"/>
    <property type="project" value="InterPro"/>
</dbReference>
<name>A0AAW6RDJ1_GORRU</name>